<proteinExistence type="predicted"/>
<name>A0A382YBY9_9ZZZZ</name>
<evidence type="ECO:0000313" key="1">
    <source>
        <dbReference type="EMBL" id="SVD80813.1"/>
    </source>
</evidence>
<gene>
    <name evidence="1" type="ORF">METZ01_LOCUS433667</name>
</gene>
<accession>A0A382YBY9</accession>
<dbReference type="EMBL" id="UINC01174606">
    <property type="protein sequence ID" value="SVD80813.1"/>
    <property type="molecule type" value="Genomic_DNA"/>
</dbReference>
<sequence length="35" mass="4141">GFSILLTFSVVLQWWTAPPSPEFRWRERGKPQIPL</sequence>
<organism evidence="1">
    <name type="scientific">marine metagenome</name>
    <dbReference type="NCBI Taxonomy" id="408172"/>
    <lineage>
        <taxon>unclassified sequences</taxon>
        <taxon>metagenomes</taxon>
        <taxon>ecological metagenomes</taxon>
    </lineage>
</organism>
<feature type="non-terminal residue" evidence="1">
    <location>
        <position position="35"/>
    </location>
</feature>
<protein>
    <submittedName>
        <fullName evidence="1">Uncharacterized protein</fullName>
    </submittedName>
</protein>
<feature type="non-terminal residue" evidence="1">
    <location>
        <position position="1"/>
    </location>
</feature>
<dbReference type="AlphaFoldDB" id="A0A382YBY9"/>
<reference evidence="1" key="1">
    <citation type="submission" date="2018-05" db="EMBL/GenBank/DDBJ databases">
        <authorList>
            <person name="Lanie J.A."/>
            <person name="Ng W.-L."/>
            <person name="Kazmierczak K.M."/>
            <person name="Andrzejewski T.M."/>
            <person name="Davidsen T.M."/>
            <person name="Wayne K.J."/>
            <person name="Tettelin H."/>
            <person name="Glass J.I."/>
            <person name="Rusch D."/>
            <person name="Podicherti R."/>
            <person name="Tsui H.-C.T."/>
            <person name="Winkler M.E."/>
        </authorList>
    </citation>
    <scope>NUCLEOTIDE SEQUENCE</scope>
</reference>